<keyword evidence="3 5" id="KW-0762">Sugar transport</keyword>
<keyword evidence="5" id="KW-0472">Membrane</keyword>
<protein>
    <recommendedName>
        <fullName evidence="5">Maltodextrin-binding protein</fullName>
    </recommendedName>
</protein>
<evidence type="ECO:0000256" key="2">
    <source>
        <dbReference type="ARBA" id="ARBA00022448"/>
    </source>
</evidence>
<comment type="caution">
    <text evidence="7">The sequence shown here is derived from an EMBL/GenBank/DDBJ whole genome shotgun (WGS) entry which is preliminary data.</text>
</comment>
<evidence type="ECO:0000256" key="5">
    <source>
        <dbReference type="RuleBase" id="RU365005"/>
    </source>
</evidence>
<comment type="subcellular location">
    <subcellularLocation>
        <location evidence="5">Cell membrane</location>
        <topology evidence="5">Lipid-anchor</topology>
    </subcellularLocation>
</comment>
<dbReference type="PRINTS" id="PR00181">
    <property type="entry name" value="MALTOSEBP"/>
</dbReference>
<dbReference type="GO" id="GO:0055052">
    <property type="term" value="C:ATP-binding cassette (ABC) transporter complex, substrate-binding subunit-containing"/>
    <property type="evidence" value="ECO:0007669"/>
    <property type="project" value="TreeGrafter"/>
</dbReference>
<dbReference type="PANTHER" id="PTHR30061:SF50">
    <property type="entry name" value="MALTOSE_MALTODEXTRIN-BINDING PERIPLASMIC PROTEIN"/>
    <property type="match status" value="1"/>
</dbReference>
<dbReference type="InterPro" id="IPR006059">
    <property type="entry name" value="SBP"/>
</dbReference>
<keyword evidence="4 5" id="KW-0732">Signal</keyword>
<feature type="region of interest" description="Disordered" evidence="6">
    <location>
        <begin position="33"/>
        <end position="55"/>
    </location>
</feature>
<gene>
    <name evidence="7" type="ORF">EJP82_20425</name>
</gene>
<accession>A0A3S1EDJ9</accession>
<keyword evidence="5" id="KW-0449">Lipoprotein</keyword>
<evidence type="ECO:0000313" key="8">
    <source>
        <dbReference type="Proteomes" id="UP000279446"/>
    </source>
</evidence>
<dbReference type="Proteomes" id="UP000279446">
    <property type="component" value="Unassembled WGS sequence"/>
</dbReference>
<dbReference type="GO" id="GO:1901982">
    <property type="term" value="F:maltose binding"/>
    <property type="evidence" value="ECO:0007669"/>
    <property type="project" value="TreeGrafter"/>
</dbReference>
<keyword evidence="2 5" id="KW-0813">Transport</keyword>
<sequence length="439" mass="49009">MNTKRIAMSLLIMMMVFTTVACSTKGNNNASNTANTSNAISQNEQVNGEEVAQDEELTAEPGAKLIIWDGKDGIPFLKEIAKEFSAQYNIPIEVQEQGAPEQMQKMKTDGPAGLGADLLVLPHDNLSQAVAGGFVLPNDYFEEETKAEFQETATKAVTLNGILYGYPRNMETYALFYNKELVKEAELTSWDDIIKFSKSFNDVSKKKYGFMMSLNNLYFYYPFISGYKGSIFGDNNTNPEEIGINSSQVVEGAKYYQTMREILPMTAADLTTDVKTALFQEGKLAINLDGVWNIGNFSSLPFEVGMMPLPKFPNDENPRTFAGVKAYYVSSYSKYPNAAKLFARYVTSKEALVRNFEVSGFIPARKDMENEPSIAKNEMVSGAIRQFEYSEAMPSIPEMQTVWEPMANALDLIWNGEDVQKTLDNAVKNVKQSIETLNK</sequence>
<organism evidence="7 8">
    <name type="scientific">Paenibacillus anaericanus</name>
    <dbReference type="NCBI Taxonomy" id="170367"/>
    <lineage>
        <taxon>Bacteria</taxon>
        <taxon>Bacillati</taxon>
        <taxon>Bacillota</taxon>
        <taxon>Bacilli</taxon>
        <taxon>Bacillales</taxon>
        <taxon>Paenibacillaceae</taxon>
        <taxon>Paenibacillus</taxon>
    </lineage>
</organism>
<dbReference type="GO" id="GO:0015768">
    <property type="term" value="P:maltose transport"/>
    <property type="evidence" value="ECO:0007669"/>
    <property type="project" value="TreeGrafter"/>
</dbReference>
<keyword evidence="8" id="KW-1185">Reference proteome</keyword>
<dbReference type="InterPro" id="IPR006060">
    <property type="entry name" value="Maltose/Cyclodextrin-bd"/>
</dbReference>
<dbReference type="Pfam" id="PF13416">
    <property type="entry name" value="SBP_bac_8"/>
    <property type="match status" value="1"/>
</dbReference>
<feature type="chain" id="PRO_5039760787" description="Maltodextrin-binding protein" evidence="5">
    <location>
        <begin position="22"/>
        <end position="439"/>
    </location>
</feature>
<evidence type="ECO:0000256" key="6">
    <source>
        <dbReference type="SAM" id="MobiDB-lite"/>
    </source>
</evidence>
<dbReference type="OrthoDB" id="9766758at2"/>
<dbReference type="PANTHER" id="PTHR30061">
    <property type="entry name" value="MALTOSE-BINDING PERIPLASMIC PROTEIN"/>
    <property type="match status" value="1"/>
</dbReference>
<evidence type="ECO:0000256" key="1">
    <source>
        <dbReference type="ARBA" id="ARBA00008520"/>
    </source>
</evidence>
<evidence type="ECO:0000256" key="3">
    <source>
        <dbReference type="ARBA" id="ARBA00022597"/>
    </source>
</evidence>
<dbReference type="RefSeq" id="WP_127193901.1">
    <property type="nucleotide sequence ID" value="NZ_RZNY01000020.1"/>
</dbReference>
<dbReference type="EMBL" id="RZNY01000020">
    <property type="protein sequence ID" value="RUT43321.1"/>
    <property type="molecule type" value="Genomic_DNA"/>
</dbReference>
<dbReference type="CDD" id="cd13586">
    <property type="entry name" value="PBP2_Maltose_binding_like"/>
    <property type="match status" value="1"/>
</dbReference>
<evidence type="ECO:0000256" key="4">
    <source>
        <dbReference type="ARBA" id="ARBA00022729"/>
    </source>
</evidence>
<keyword evidence="5" id="KW-1003">Cell membrane</keyword>
<dbReference type="AlphaFoldDB" id="A0A3S1EDJ9"/>
<evidence type="ECO:0000313" key="7">
    <source>
        <dbReference type="EMBL" id="RUT43321.1"/>
    </source>
</evidence>
<dbReference type="PROSITE" id="PS51257">
    <property type="entry name" value="PROKAR_LIPOPROTEIN"/>
    <property type="match status" value="1"/>
</dbReference>
<name>A0A3S1EDJ9_9BACL</name>
<proteinExistence type="inferred from homology"/>
<dbReference type="GO" id="GO:0015144">
    <property type="term" value="F:carbohydrate transmembrane transporter activity"/>
    <property type="evidence" value="ECO:0007669"/>
    <property type="project" value="InterPro"/>
</dbReference>
<comment type="similarity">
    <text evidence="1 5">Belongs to the bacterial solute-binding protein 1 family.</text>
</comment>
<feature type="signal peptide" evidence="5">
    <location>
        <begin position="1"/>
        <end position="21"/>
    </location>
</feature>
<dbReference type="SUPFAM" id="SSF53850">
    <property type="entry name" value="Periplasmic binding protein-like II"/>
    <property type="match status" value="1"/>
</dbReference>
<dbReference type="Gene3D" id="3.40.190.10">
    <property type="entry name" value="Periplasmic binding protein-like II"/>
    <property type="match status" value="2"/>
</dbReference>
<dbReference type="GO" id="GO:0042956">
    <property type="term" value="P:maltodextrin transmembrane transport"/>
    <property type="evidence" value="ECO:0007669"/>
    <property type="project" value="TreeGrafter"/>
</dbReference>
<reference evidence="7 8" key="1">
    <citation type="submission" date="2018-12" db="EMBL/GenBank/DDBJ databases">
        <authorList>
            <person name="Sun L."/>
            <person name="Chen Z."/>
        </authorList>
    </citation>
    <scope>NUCLEOTIDE SEQUENCE [LARGE SCALE GENOMIC DNA]</scope>
    <source>
        <strain evidence="7 8">DSM 15890</strain>
    </source>
</reference>